<dbReference type="PANTHER" id="PTHR46534">
    <property type="entry name" value="IGGFC_BINDING DOMAIN-CONTAINING PROTEIN"/>
    <property type="match status" value="1"/>
</dbReference>
<organism evidence="3 4">
    <name type="scientific">Pontibacter aydingkolensis</name>
    <dbReference type="NCBI Taxonomy" id="1911536"/>
    <lineage>
        <taxon>Bacteria</taxon>
        <taxon>Pseudomonadati</taxon>
        <taxon>Bacteroidota</taxon>
        <taxon>Cytophagia</taxon>
        <taxon>Cytophagales</taxon>
        <taxon>Hymenobacteraceae</taxon>
        <taxon>Pontibacter</taxon>
    </lineage>
</organism>
<feature type="signal peptide" evidence="1">
    <location>
        <begin position="1"/>
        <end position="25"/>
    </location>
</feature>
<evidence type="ECO:0000313" key="3">
    <source>
        <dbReference type="EMBL" id="MBW7468722.1"/>
    </source>
</evidence>
<feature type="domain" description="PKD" evidence="2">
    <location>
        <begin position="874"/>
        <end position="927"/>
    </location>
</feature>
<evidence type="ECO:0000256" key="1">
    <source>
        <dbReference type="SAM" id="SignalP"/>
    </source>
</evidence>
<feature type="domain" description="PKD" evidence="2">
    <location>
        <begin position="543"/>
        <end position="588"/>
    </location>
</feature>
<dbReference type="Proteomes" id="UP000813018">
    <property type="component" value="Unassembled WGS sequence"/>
</dbReference>
<gene>
    <name evidence="3" type="ORF">K0O23_16725</name>
</gene>
<keyword evidence="4" id="KW-1185">Reference proteome</keyword>
<dbReference type="PROSITE" id="PS50093">
    <property type="entry name" value="PKD"/>
    <property type="match status" value="7"/>
</dbReference>
<accession>A0ABS7CY26</accession>
<feature type="domain" description="PKD" evidence="2">
    <location>
        <begin position="956"/>
        <end position="1016"/>
    </location>
</feature>
<evidence type="ECO:0000313" key="4">
    <source>
        <dbReference type="Proteomes" id="UP000813018"/>
    </source>
</evidence>
<keyword evidence="1" id="KW-0732">Signal</keyword>
<dbReference type="SUPFAM" id="SSF49299">
    <property type="entry name" value="PKD domain"/>
    <property type="match status" value="7"/>
</dbReference>
<dbReference type="Pfam" id="PF17517">
    <property type="entry name" value="IgGFc_binding"/>
    <property type="match status" value="1"/>
</dbReference>
<proteinExistence type="predicted"/>
<dbReference type="Gene3D" id="2.60.40.10">
    <property type="entry name" value="Immunoglobulins"/>
    <property type="match status" value="8"/>
</dbReference>
<dbReference type="InterPro" id="IPR013783">
    <property type="entry name" value="Ig-like_fold"/>
</dbReference>
<feature type="domain" description="PKD" evidence="2">
    <location>
        <begin position="709"/>
        <end position="762"/>
    </location>
</feature>
<feature type="chain" id="PRO_5047173538" evidence="1">
    <location>
        <begin position="26"/>
        <end position="1260"/>
    </location>
</feature>
<dbReference type="CDD" id="cd00146">
    <property type="entry name" value="PKD"/>
    <property type="match status" value="7"/>
</dbReference>
<protein>
    <submittedName>
        <fullName evidence="3">PKD domain-containing protein</fullName>
    </submittedName>
</protein>
<evidence type="ECO:0000259" key="2">
    <source>
        <dbReference type="PROSITE" id="PS50093"/>
    </source>
</evidence>
<dbReference type="Pfam" id="PF18911">
    <property type="entry name" value="PKD_4"/>
    <property type="match status" value="7"/>
</dbReference>
<dbReference type="InterPro" id="IPR022409">
    <property type="entry name" value="PKD/Chitinase_dom"/>
</dbReference>
<dbReference type="InterPro" id="IPR035234">
    <property type="entry name" value="IgGFc-bd_N"/>
</dbReference>
<dbReference type="InterPro" id="IPR035986">
    <property type="entry name" value="PKD_dom_sf"/>
</dbReference>
<comment type="caution">
    <text evidence="3">The sequence shown here is derived from an EMBL/GenBank/DDBJ whole genome shotgun (WGS) entry which is preliminary data.</text>
</comment>
<dbReference type="EMBL" id="JAHYXK010000018">
    <property type="protein sequence ID" value="MBW7468722.1"/>
    <property type="molecule type" value="Genomic_DNA"/>
</dbReference>
<feature type="domain" description="PKD" evidence="2">
    <location>
        <begin position="629"/>
        <end position="681"/>
    </location>
</feature>
<reference evidence="3 4" key="1">
    <citation type="journal article" date="2016" name="Int. J. Syst. Evol. Microbiol.">
        <title>Pontibacter aydingkolensis sp. nov., isolated from soil of a salt lake.</title>
        <authorList>
            <person name="Osman G."/>
            <person name="Zhang T."/>
            <person name="Lou K."/>
            <person name="Gao Y."/>
            <person name="Chang W."/>
            <person name="Lin Q."/>
            <person name="Yang H.M."/>
            <person name="Huo X.D."/>
            <person name="Wang N."/>
        </authorList>
    </citation>
    <scope>NUCLEOTIDE SEQUENCE [LARGE SCALE GENOMIC DNA]</scope>
    <source>
        <strain evidence="3 4">KACC 19255</strain>
    </source>
</reference>
<dbReference type="SMART" id="SM00089">
    <property type="entry name" value="PKD"/>
    <property type="match status" value="7"/>
</dbReference>
<sequence length="1260" mass="136254">MKRLFTLCLLGILILLNFICLQVSAQNTSNSGTNFWVGYTGHIDGTKSQMSLYLTSSVNTTATVSIPQLGISTTYTITANNVTVAPISSLAYVGSSEVIEDKGIQVVSEHPVVVYSHIYSQNRSAATLVLPTNTLGREYFATSYTPDANNQYAEFMVVATEDNTLVEITPRAATRSGKAAFVPFQVSLNKGQVYQVQSSSDLTGSKIVSVSNGGQSCKKIAVFSGNTFVGIGCSNAGSRDNLYQQLYPLSTWGTNFVTAPFKTRLGGDVFRVLGGFPNTTVSINGVSQGLNTGDFLEFTSATANYITSDKPVTVLQYARTQNCDNITGDPEMIILNPVEQTLEDITLYSSPYYQITGHYINVVMKTEFISTFRLDGAAVTFVPVASNPEYSYAQVTVGAGNHRLTAKSGFNAMAYGFGNVESYGYSAGANIKNLNQNITFDAQTYCDGATVSFTGFASYEPQSWLWEFGDGSTSAEQNPKYSYAAPGTYTVKLTTIKNNGNDCDSKDETTAELIVYPNPAADFTFVSECLNGAVLFKDASAVAGNNSKITEWFWEFGDGSTSAEQNPRHVYANPGTYDVKIIIKTSAGCTNQVTKKAEMLPKPVLSFEAAAVCNTFTSRFTDKSTSVVPITEWEWNFGDGTIMKGSGNTQYTYADAGTYNVTLTLTFEEGCQSSVTQAVVVYPKPRISMELPGVCISDEAQFVNKTTITSGTLSYLWDFGDGFTSTLEHPKHKYKAEGIYKVKLIATSDKGCTDTVEMDYLVSGANPQAKFSTSGSCQRDGVQFKDESSIAFGKIIKWEWNFGDGTTSDEQHPLHIYKEPGTYQVSLKAYSGIICHGSFSKTVTILVSPTASFETDNVCFGEKASFMSTSSVKTGSIVSHKWDFGDGNSASIVNPTHTYAAAGTYDVILTVTTDKGCEHSYKKQIKVYAKPQAAFSPIVGCISDAVVFRDESTIVNGSIIAWSWSFGNGTTSDLQHPSHMFAMVGNYLVKLQVTTADGCKSEVEKTLTIKALPVANAGPDQKPVCGTTSTGLQANVPVNGSGLWTIISGTGAQFSDPNNPKSAFAGKMEETYKLRWTVSNSPCVAVSDDVEIKFSAYPEVNAGQDLEIIEGESITLKGNGTGTLEWSPAVSLDNASIARPTASPEKNTVYILKATSADGCVRTDEMTVRVLQRLQIPNGISPNGDNINDVWLIKGVEDYPDITIDIYNRWGDKVYNSRGYGNPWDGTRNGAPLPDGAYYYVIDTNKGRKPFTGSITVLRK</sequence>
<dbReference type="PANTHER" id="PTHR46534:SF1">
    <property type="entry name" value="IGGFC-BINDING PROTEIN N-TERMINAL DOMAIN-CONTAINING PROTEIN"/>
    <property type="match status" value="1"/>
</dbReference>
<dbReference type="InterPro" id="IPR026341">
    <property type="entry name" value="T9SS_type_B"/>
</dbReference>
<dbReference type="InterPro" id="IPR000601">
    <property type="entry name" value="PKD_dom"/>
</dbReference>
<dbReference type="NCBIfam" id="TIGR04131">
    <property type="entry name" value="Bac_Flav_CTERM"/>
    <property type="match status" value="1"/>
</dbReference>
<dbReference type="RefSeq" id="WP_219878596.1">
    <property type="nucleotide sequence ID" value="NZ_JAHYXK010000018.1"/>
</dbReference>
<feature type="domain" description="PKD" evidence="2">
    <location>
        <begin position="793"/>
        <end position="852"/>
    </location>
</feature>
<feature type="domain" description="PKD" evidence="2">
    <location>
        <begin position="450"/>
        <end position="501"/>
    </location>
</feature>
<name>A0ABS7CY26_9BACT</name>
<dbReference type="Pfam" id="PF13585">
    <property type="entry name" value="CHU_C"/>
    <property type="match status" value="1"/>
</dbReference>